<name>A0ABQ5HJB1_9ASTR</name>
<reference evidence="1" key="1">
    <citation type="journal article" date="2022" name="Int. J. Mol. Sci.">
        <title>Draft Genome of Tanacetum Coccineum: Genomic Comparison of Closely Related Tanacetum-Family Plants.</title>
        <authorList>
            <person name="Yamashiro T."/>
            <person name="Shiraishi A."/>
            <person name="Nakayama K."/>
            <person name="Satake H."/>
        </authorList>
    </citation>
    <scope>NUCLEOTIDE SEQUENCE</scope>
</reference>
<dbReference type="Proteomes" id="UP001151760">
    <property type="component" value="Unassembled WGS sequence"/>
</dbReference>
<comment type="caution">
    <text evidence="1">The sequence shown here is derived from an EMBL/GenBank/DDBJ whole genome shotgun (WGS) entry which is preliminary data.</text>
</comment>
<organism evidence="1 2">
    <name type="scientific">Tanacetum coccineum</name>
    <dbReference type="NCBI Taxonomy" id="301880"/>
    <lineage>
        <taxon>Eukaryota</taxon>
        <taxon>Viridiplantae</taxon>
        <taxon>Streptophyta</taxon>
        <taxon>Embryophyta</taxon>
        <taxon>Tracheophyta</taxon>
        <taxon>Spermatophyta</taxon>
        <taxon>Magnoliopsida</taxon>
        <taxon>eudicotyledons</taxon>
        <taxon>Gunneridae</taxon>
        <taxon>Pentapetalae</taxon>
        <taxon>asterids</taxon>
        <taxon>campanulids</taxon>
        <taxon>Asterales</taxon>
        <taxon>Asteraceae</taxon>
        <taxon>Asteroideae</taxon>
        <taxon>Anthemideae</taxon>
        <taxon>Anthemidinae</taxon>
        <taxon>Tanacetum</taxon>
    </lineage>
</organism>
<proteinExistence type="predicted"/>
<evidence type="ECO:0000313" key="2">
    <source>
        <dbReference type="Proteomes" id="UP001151760"/>
    </source>
</evidence>
<gene>
    <name evidence="1" type="ORF">Tco_1069196</name>
</gene>
<accession>A0ABQ5HJB1</accession>
<protein>
    <submittedName>
        <fullName evidence="1">Uncharacterized protein</fullName>
    </submittedName>
</protein>
<sequence>MVESQFNKYKEDKLRVLLALETEELLQPQGETMQLILDEEQLAFIADPRIAKAQVAHLTIPQNLVFQTEDLDAYNSDCGDISLAKVVLMANLSSFDSDVLSKVPYSNTYLNDMINLDVQEMSYFEQTHIVNFLNNEITGDNSIIPYSQYMQESQDTGIQDTNTSAPNYLLVLSLVEQMTDHVANLDKEN</sequence>
<evidence type="ECO:0000313" key="1">
    <source>
        <dbReference type="EMBL" id="GJT87479.1"/>
    </source>
</evidence>
<dbReference type="EMBL" id="BQNB010019641">
    <property type="protein sequence ID" value="GJT87479.1"/>
    <property type="molecule type" value="Genomic_DNA"/>
</dbReference>
<keyword evidence="2" id="KW-1185">Reference proteome</keyword>
<reference evidence="1" key="2">
    <citation type="submission" date="2022-01" db="EMBL/GenBank/DDBJ databases">
        <authorList>
            <person name="Yamashiro T."/>
            <person name="Shiraishi A."/>
            <person name="Satake H."/>
            <person name="Nakayama K."/>
        </authorList>
    </citation>
    <scope>NUCLEOTIDE SEQUENCE</scope>
</reference>